<evidence type="ECO:0000256" key="1">
    <source>
        <dbReference type="SAM" id="Phobius"/>
    </source>
</evidence>
<keyword evidence="1" id="KW-0472">Membrane</keyword>
<gene>
    <name evidence="3" type="ORF">PATL70BA_0298</name>
</gene>
<dbReference type="SUPFAM" id="SSF48317">
    <property type="entry name" value="Acid phosphatase/Vanadium-dependent haloperoxidase"/>
    <property type="match status" value="1"/>
</dbReference>
<evidence type="ECO:0000259" key="2">
    <source>
        <dbReference type="SMART" id="SM00014"/>
    </source>
</evidence>
<dbReference type="EMBL" id="LR130778">
    <property type="protein sequence ID" value="VDN46144.1"/>
    <property type="molecule type" value="Genomic_DNA"/>
</dbReference>
<dbReference type="Pfam" id="PF01569">
    <property type="entry name" value="PAP2"/>
    <property type="match status" value="1"/>
</dbReference>
<keyword evidence="4" id="KW-1185">Reference proteome</keyword>
<feature type="transmembrane region" description="Helical" evidence="1">
    <location>
        <begin position="147"/>
        <end position="168"/>
    </location>
</feature>
<evidence type="ECO:0000313" key="3">
    <source>
        <dbReference type="EMBL" id="VDN46144.1"/>
    </source>
</evidence>
<feature type="transmembrane region" description="Helical" evidence="1">
    <location>
        <begin position="55"/>
        <end position="72"/>
    </location>
</feature>
<feature type="transmembrane region" description="Helical" evidence="1">
    <location>
        <begin position="21"/>
        <end position="49"/>
    </location>
</feature>
<organism evidence="3 4">
    <name type="scientific">Petrocella atlantisensis</name>
    <dbReference type="NCBI Taxonomy" id="2173034"/>
    <lineage>
        <taxon>Bacteria</taxon>
        <taxon>Bacillati</taxon>
        <taxon>Bacillota</taxon>
        <taxon>Clostridia</taxon>
        <taxon>Lachnospirales</taxon>
        <taxon>Vallitaleaceae</taxon>
        <taxon>Petrocella</taxon>
    </lineage>
</organism>
<name>A0A3P7NSH9_9FIRM</name>
<evidence type="ECO:0000313" key="4">
    <source>
        <dbReference type="Proteomes" id="UP000279029"/>
    </source>
</evidence>
<dbReference type="Proteomes" id="UP000279029">
    <property type="component" value="Chromosome"/>
</dbReference>
<accession>A0A3P7NSH9</accession>
<keyword evidence="1" id="KW-0812">Transmembrane</keyword>
<protein>
    <submittedName>
        <fullName evidence="3">Phosphatase PAP2 family protein</fullName>
    </submittedName>
</protein>
<keyword evidence="1" id="KW-1133">Transmembrane helix</keyword>
<feature type="domain" description="Phosphatidic acid phosphatase type 2/haloperoxidase" evidence="2">
    <location>
        <begin position="55"/>
        <end position="162"/>
    </location>
</feature>
<dbReference type="InterPro" id="IPR000326">
    <property type="entry name" value="PAP2/HPO"/>
</dbReference>
<feature type="transmembrane region" description="Helical" evidence="1">
    <location>
        <begin position="107"/>
        <end position="127"/>
    </location>
</feature>
<dbReference type="AlphaFoldDB" id="A0A3P7NSH9"/>
<dbReference type="SMART" id="SM00014">
    <property type="entry name" value="acidPPc"/>
    <property type="match status" value="1"/>
</dbReference>
<sequence length="169" mass="18981">MRLLDEKLFFSLIKHTQNKKIGFLVKFIAVYSSVIFLVFYGICIAHLIATRNPDLLPFIIGPALSLLSVIVIRRFFKRKRPFETYDIKPLIVHEKGTSFPSKHGTSAFAIAFAMMWLHPFWGSIGVILASLTGLSRIMVGVHYPSDILGGLLIAIITSVLTNMLSYILL</sequence>
<dbReference type="OrthoDB" id="9789113at2"/>
<dbReference type="InterPro" id="IPR036938">
    <property type="entry name" value="PAP2/HPO_sf"/>
</dbReference>
<dbReference type="RefSeq" id="WP_125135706.1">
    <property type="nucleotide sequence ID" value="NZ_LR130778.1"/>
</dbReference>
<dbReference type="Gene3D" id="1.20.144.10">
    <property type="entry name" value="Phosphatidic acid phosphatase type 2/haloperoxidase"/>
    <property type="match status" value="1"/>
</dbReference>
<dbReference type="KEGG" id="cbar:PATL70BA_0298"/>
<dbReference type="PANTHER" id="PTHR14969:SF13">
    <property type="entry name" value="AT30094P"/>
    <property type="match status" value="1"/>
</dbReference>
<reference evidence="3 4" key="1">
    <citation type="submission" date="2018-09" db="EMBL/GenBank/DDBJ databases">
        <authorList>
            <person name="Postec A."/>
        </authorList>
    </citation>
    <scope>NUCLEOTIDE SEQUENCE [LARGE SCALE GENOMIC DNA]</scope>
    <source>
        <strain evidence="3">70B-A</strain>
    </source>
</reference>
<proteinExistence type="predicted"/>
<dbReference type="PANTHER" id="PTHR14969">
    <property type="entry name" value="SPHINGOSINE-1-PHOSPHATE PHOSPHOHYDROLASE"/>
    <property type="match status" value="1"/>
</dbReference>